<protein>
    <recommendedName>
        <fullName evidence="12">GH16 domain-containing protein</fullName>
    </recommendedName>
</protein>
<keyword evidence="11" id="KW-0732">Signal</keyword>
<feature type="transmembrane region" description="Helical" evidence="10">
    <location>
        <begin position="537"/>
        <end position="563"/>
    </location>
</feature>
<keyword evidence="14" id="KW-1185">Reference proteome</keyword>
<dbReference type="Pfam" id="PF03935">
    <property type="entry name" value="SKN1_KRE6_Sbg1"/>
    <property type="match status" value="3"/>
</dbReference>
<dbReference type="GO" id="GO:0006078">
    <property type="term" value="P:(1-&gt;6)-beta-D-glucan biosynthetic process"/>
    <property type="evidence" value="ECO:0007669"/>
    <property type="project" value="TreeGrafter"/>
</dbReference>
<dbReference type="Gene3D" id="2.60.120.200">
    <property type="match status" value="1"/>
</dbReference>
<dbReference type="GO" id="GO:0071555">
    <property type="term" value="P:cell wall organization"/>
    <property type="evidence" value="ECO:0007669"/>
    <property type="project" value="UniProtKB-KW"/>
</dbReference>
<dbReference type="SUPFAM" id="SSF49899">
    <property type="entry name" value="Concanavalin A-like lectins/glucanases"/>
    <property type="match status" value="1"/>
</dbReference>
<dbReference type="PANTHER" id="PTHR31361">
    <property type="entry name" value="BETA-GLUCAN SYNTHESIS-ASSOCIATED PROTEIN KRE6-RELATED"/>
    <property type="match status" value="1"/>
</dbReference>
<evidence type="ECO:0000256" key="11">
    <source>
        <dbReference type="SAM" id="SignalP"/>
    </source>
</evidence>
<evidence type="ECO:0000256" key="8">
    <source>
        <dbReference type="ARBA" id="ARBA00023316"/>
    </source>
</evidence>
<dbReference type="AlphaFoldDB" id="A0A8J5X4C0"/>
<comment type="subcellular location">
    <subcellularLocation>
        <location evidence="1">Membrane</location>
        <topology evidence="1">Single-pass type II membrane protein</topology>
    </subcellularLocation>
</comment>
<dbReference type="GO" id="GO:0005789">
    <property type="term" value="C:endoplasmic reticulum membrane"/>
    <property type="evidence" value="ECO:0007669"/>
    <property type="project" value="TreeGrafter"/>
</dbReference>
<dbReference type="InterPro" id="IPR000757">
    <property type="entry name" value="Beta-glucanase-like"/>
</dbReference>
<reference evidence="13" key="1">
    <citation type="submission" date="2021-05" db="EMBL/GenBank/DDBJ databases">
        <title>The genome of the haptophyte Pavlova lutheri (Diacronema luteri, Pavlovales) - a model for lipid biosynthesis in eukaryotic algae.</title>
        <authorList>
            <person name="Hulatt C.J."/>
            <person name="Posewitz M.C."/>
        </authorList>
    </citation>
    <scope>NUCLEOTIDE SEQUENCE</scope>
    <source>
        <strain evidence="13">NIVA-4/92</strain>
    </source>
</reference>
<dbReference type="Proteomes" id="UP000751190">
    <property type="component" value="Unassembled WGS sequence"/>
</dbReference>
<evidence type="ECO:0000256" key="9">
    <source>
        <dbReference type="SAM" id="MobiDB-lite"/>
    </source>
</evidence>
<proteinExistence type="inferred from homology"/>
<comment type="similarity">
    <text evidence="2">Belongs to the SKN1/KRE6 family.</text>
</comment>
<feature type="region of interest" description="Disordered" evidence="9">
    <location>
        <begin position="229"/>
        <end position="254"/>
    </location>
</feature>
<dbReference type="InterPro" id="IPR013320">
    <property type="entry name" value="ConA-like_dom_sf"/>
</dbReference>
<dbReference type="PANTHER" id="PTHR31361:SF1">
    <property type="entry name" value="BETA-GLUCAN SYNTHESIS-ASSOCIATED PROTEIN KRE6-RELATED"/>
    <property type="match status" value="1"/>
</dbReference>
<feature type="signal peptide" evidence="11">
    <location>
        <begin position="1"/>
        <end position="21"/>
    </location>
</feature>
<keyword evidence="4" id="KW-0735">Signal-anchor</keyword>
<feature type="chain" id="PRO_5035183285" description="GH16 domain-containing protein" evidence="11">
    <location>
        <begin position="22"/>
        <end position="592"/>
    </location>
</feature>
<keyword evidence="3 10" id="KW-0812">Transmembrane</keyword>
<evidence type="ECO:0000256" key="3">
    <source>
        <dbReference type="ARBA" id="ARBA00022692"/>
    </source>
</evidence>
<dbReference type="EMBL" id="JAGTXO010000031">
    <property type="protein sequence ID" value="KAG8460601.1"/>
    <property type="molecule type" value="Genomic_DNA"/>
</dbReference>
<feature type="region of interest" description="Disordered" evidence="9">
    <location>
        <begin position="568"/>
        <end position="592"/>
    </location>
</feature>
<evidence type="ECO:0000256" key="2">
    <source>
        <dbReference type="ARBA" id="ARBA00010962"/>
    </source>
</evidence>
<dbReference type="OrthoDB" id="412647at2759"/>
<evidence type="ECO:0000313" key="13">
    <source>
        <dbReference type="EMBL" id="KAG8460601.1"/>
    </source>
</evidence>
<feature type="domain" description="GH16" evidence="12">
    <location>
        <begin position="55"/>
        <end position="471"/>
    </location>
</feature>
<dbReference type="OMA" id="YERRWIT"/>
<keyword evidence="8" id="KW-0961">Cell wall biogenesis/degradation</keyword>
<dbReference type="GO" id="GO:0005886">
    <property type="term" value="C:plasma membrane"/>
    <property type="evidence" value="ECO:0007669"/>
    <property type="project" value="TreeGrafter"/>
</dbReference>
<comment type="caution">
    <text evidence="13">The sequence shown here is derived from an EMBL/GenBank/DDBJ whole genome shotgun (WGS) entry which is preliminary data.</text>
</comment>
<organism evidence="13 14">
    <name type="scientific">Diacronema lutheri</name>
    <name type="common">Unicellular marine alga</name>
    <name type="synonym">Monochrysis lutheri</name>
    <dbReference type="NCBI Taxonomy" id="2081491"/>
    <lineage>
        <taxon>Eukaryota</taxon>
        <taxon>Haptista</taxon>
        <taxon>Haptophyta</taxon>
        <taxon>Pavlovophyceae</taxon>
        <taxon>Pavlovales</taxon>
        <taxon>Pavlovaceae</taxon>
        <taxon>Diacronema</taxon>
    </lineage>
</organism>
<evidence type="ECO:0000313" key="14">
    <source>
        <dbReference type="Proteomes" id="UP000751190"/>
    </source>
</evidence>
<evidence type="ECO:0000256" key="1">
    <source>
        <dbReference type="ARBA" id="ARBA00004606"/>
    </source>
</evidence>
<sequence length="592" mass="64232">MTSTCCSRIALIAVTLAAVSAAVSPRAAHGSTPVAAAAACCWCDGDTPDAFRVTVDADGQEHELVFSDEFSQPGRNFSNGADKRWTAIDKSDYTNASPVRYTPEAITTVLDRGAMVLANASDPGSERRVFRPYRTPYSALRIETRRITDKAVAKAVNKTFQGGMLQSWDKFCFTGGVVEVSAKFPMGLGFWPALWLFGNLGRAIHEESNDGLWPYSLEECDPVYEQRPVAKPGKKQRISGCDPAPPSGLHPRMGRGATEIDLVEVGDSWNGQAGWLMQSLQLAPSIPDHFRPKLHDPPIGYTPNPRTGQVAWVPPTHGASTRDTWYRRLRFGGNTSGVPAVLPNAHWYGPKFADSLTAGISPFHDLSERYRTFRLEWREGDGGYLRWLIDGVFIFEIPAAALDKYTVCAQTPDDGAPVCETTPRRKLPSEPMSIVINTALGSWNGGPDATNGHMPGEMLVDFVRVWQSRERTNVGCDPPDYPTRRYIDEHAHLYGTPARPRGYDSCPQIYPHGTRGADGDDAGARAAGARRPLGGALAIGLAAVAAGALVALFGGSAVVRSLLRKRAAARQRPSQYGEVGDPAGASREPMLR</sequence>
<evidence type="ECO:0000256" key="4">
    <source>
        <dbReference type="ARBA" id="ARBA00022968"/>
    </source>
</evidence>
<evidence type="ECO:0000259" key="12">
    <source>
        <dbReference type="PROSITE" id="PS51762"/>
    </source>
</evidence>
<dbReference type="PROSITE" id="PS51762">
    <property type="entry name" value="GH16_2"/>
    <property type="match status" value="1"/>
</dbReference>
<dbReference type="InterPro" id="IPR005629">
    <property type="entry name" value="Skn1/Kre6/Sbg1"/>
</dbReference>
<evidence type="ECO:0000256" key="6">
    <source>
        <dbReference type="ARBA" id="ARBA00023136"/>
    </source>
</evidence>
<evidence type="ECO:0000256" key="10">
    <source>
        <dbReference type="SAM" id="Phobius"/>
    </source>
</evidence>
<accession>A0A8J5X4C0</accession>
<name>A0A8J5X4C0_DIALT</name>
<keyword evidence="6 10" id="KW-0472">Membrane</keyword>
<gene>
    <name evidence="13" type="ORF">KFE25_011376</name>
</gene>
<keyword evidence="5 10" id="KW-1133">Transmembrane helix</keyword>
<evidence type="ECO:0000256" key="5">
    <source>
        <dbReference type="ARBA" id="ARBA00022989"/>
    </source>
</evidence>
<dbReference type="GO" id="GO:0015926">
    <property type="term" value="F:glucosidase activity"/>
    <property type="evidence" value="ECO:0007669"/>
    <property type="project" value="TreeGrafter"/>
</dbReference>
<keyword evidence="7" id="KW-0325">Glycoprotein</keyword>
<evidence type="ECO:0000256" key="7">
    <source>
        <dbReference type="ARBA" id="ARBA00023180"/>
    </source>
</evidence>